<dbReference type="Proteomes" id="UP000179734">
    <property type="component" value="Unassembled WGS sequence"/>
</dbReference>
<evidence type="ECO:0000313" key="2">
    <source>
        <dbReference type="EMBL" id="PQM45295.1"/>
    </source>
</evidence>
<protein>
    <submittedName>
        <fullName evidence="1">Uncharacterized protein</fullName>
    </submittedName>
</protein>
<keyword evidence="3" id="KW-1185">Reference proteome</keyword>
<name>A0A1S1NG42_9MYCO</name>
<accession>A0A1S1NG42</accession>
<reference evidence="2" key="3">
    <citation type="submission" date="2018-01" db="EMBL/GenBank/DDBJ databases">
        <authorList>
            <person name="Gaut B.S."/>
            <person name="Morton B.R."/>
            <person name="Clegg M.T."/>
            <person name="Duvall M.R."/>
        </authorList>
    </citation>
    <scope>NUCLEOTIDE SEQUENCE</scope>
    <source>
        <strain evidence="2">ATCC BAA-2683</strain>
    </source>
</reference>
<organism evidence="1 3">
    <name type="scientific">Mycobacterium talmoniae</name>
    <dbReference type="NCBI Taxonomy" id="1858794"/>
    <lineage>
        <taxon>Bacteria</taxon>
        <taxon>Bacillati</taxon>
        <taxon>Actinomycetota</taxon>
        <taxon>Actinomycetes</taxon>
        <taxon>Mycobacteriales</taxon>
        <taxon>Mycobacteriaceae</taxon>
        <taxon>Mycobacterium</taxon>
    </lineage>
</organism>
<dbReference type="RefSeq" id="WP_071024565.1">
    <property type="nucleotide sequence ID" value="NZ_MLQM01000033.1"/>
</dbReference>
<reference evidence="2 4" key="2">
    <citation type="journal article" date="2017" name="Int. J. Syst. Evol. Microbiol.">
        <title>Mycobacterium talmoniae sp. nov., a slowly growing mycobacterium isolated from human respiratory samples.</title>
        <authorList>
            <person name="Davidson R.M."/>
            <person name="DeGroote M.A."/>
            <person name="Marola J.L."/>
            <person name="Buss S."/>
            <person name="Jones V."/>
            <person name="McNeil M.R."/>
            <person name="Freifeld A.G."/>
            <person name="Elaine Epperson L."/>
            <person name="Hasan N.A."/>
            <person name="Jackson M."/>
            <person name="Iwen P.C."/>
            <person name="Salfinger M."/>
            <person name="Strong M."/>
        </authorList>
    </citation>
    <scope>NUCLEOTIDE SEQUENCE [LARGE SCALE GENOMIC DNA]</scope>
    <source>
        <strain evidence="2 4">ATCC BAA-2683</strain>
    </source>
</reference>
<dbReference type="Proteomes" id="UP000238296">
    <property type="component" value="Unassembled WGS sequence"/>
</dbReference>
<dbReference type="EMBL" id="PPEA01000655">
    <property type="protein sequence ID" value="PQM45295.1"/>
    <property type="molecule type" value="Genomic_DNA"/>
</dbReference>
<comment type="caution">
    <text evidence="1">The sequence shown here is derived from an EMBL/GenBank/DDBJ whole genome shotgun (WGS) entry which is preliminary data.</text>
</comment>
<sequence>MTEPRVTYYALLGGGRTADNPSGMVRRTHTDPPVDEAFHRDMKWHRSEYLARYYRRGTTDIDHEKISEDAANAILDRWRAKWTQEDLGQSGESPASGE</sequence>
<evidence type="ECO:0000313" key="4">
    <source>
        <dbReference type="Proteomes" id="UP000238296"/>
    </source>
</evidence>
<evidence type="ECO:0000313" key="3">
    <source>
        <dbReference type="Proteomes" id="UP000179734"/>
    </source>
</evidence>
<evidence type="ECO:0000313" key="1">
    <source>
        <dbReference type="EMBL" id="OHV04670.1"/>
    </source>
</evidence>
<reference evidence="1 3" key="1">
    <citation type="submission" date="2016-10" db="EMBL/GenBank/DDBJ databases">
        <title>Genome sequence of Mycobacterium talmonii.</title>
        <authorList>
            <person name="Greninger A.L."/>
            <person name="Elliott B."/>
            <person name="Vasireddy S."/>
            <person name="Vasireddy R."/>
        </authorList>
    </citation>
    <scope>NUCLEOTIDE SEQUENCE [LARGE SCALE GENOMIC DNA]</scope>
    <source>
        <strain evidence="1">MO-5499</strain>
        <strain evidence="3">NE-TNMC-100812</strain>
    </source>
</reference>
<gene>
    <name evidence="1" type="ORF">BKN37_08860</name>
    <name evidence="2" type="ORF">C1Y40_04552</name>
</gene>
<proteinExistence type="predicted"/>
<dbReference type="EMBL" id="MLQM01000033">
    <property type="protein sequence ID" value="OHV04670.1"/>
    <property type="molecule type" value="Genomic_DNA"/>
</dbReference>
<dbReference type="AlphaFoldDB" id="A0A1S1NG42"/>